<feature type="domain" description="MULE transposase" evidence="1">
    <location>
        <begin position="88"/>
        <end position="152"/>
    </location>
</feature>
<dbReference type="GeneID" id="112682226"/>
<dbReference type="RefSeq" id="XP_025408530.1">
    <property type="nucleotide sequence ID" value="XM_025552745.1"/>
</dbReference>
<evidence type="ECO:0000313" key="2">
    <source>
        <dbReference type="Proteomes" id="UP000694846"/>
    </source>
</evidence>
<name>A0A8B8FDU3_9HEMI</name>
<gene>
    <name evidence="3" type="primary">LOC112682226</name>
</gene>
<reference evidence="3" key="1">
    <citation type="submission" date="2025-08" db="UniProtKB">
        <authorList>
            <consortium name="RefSeq"/>
        </authorList>
    </citation>
    <scope>IDENTIFICATION</scope>
    <source>
        <tissue evidence="3">Whole body</tissue>
    </source>
</reference>
<sequence length="160" mass="18302">MKRLRRPKTPHTIHEFAAMLNDPQNTNYASTLQIIPSTFFQQELIVNGISVAVVFANIDAIHRYCEELASVELVGVDATYECKQYLLAFPMVYAFLGSETQETYSTLLTVLRNILPLCYNGIRLVTDYESALMNAIREVFPNSQLVCCWFHYTNINIILL</sequence>
<organism evidence="2 3">
    <name type="scientific">Sipha flava</name>
    <name type="common">yellow sugarcane aphid</name>
    <dbReference type="NCBI Taxonomy" id="143950"/>
    <lineage>
        <taxon>Eukaryota</taxon>
        <taxon>Metazoa</taxon>
        <taxon>Ecdysozoa</taxon>
        <taxon>Arthropoda</taxon>
        <taxon>Hexapoda</taxon>
        <taxon>Insecta</taxon>
        <taxon>Pterygota</taxon>
        <taxon>Neoptera</taxon>
        <taxon>Paraneoptera</taxon>
        <taxon>Hemiptera</taxon>
        <taxon>Sternorrhyncha</taxon>
        <taxon>Aphidomorpha</taxon>
        <taxon>Aphidoidea</taxon>
        <taxon>Aphididae</taxon>
        <taxon>Sipha</taxon>
    </lineage>
</organism>
<dbReference type="InterPro" id="IPR018289">
    <property type="entry name" value="MULE_transposase_dom"/>
</dbReference>
<dbReference type="Proteomes" id="UP000694846">
    <property type="component" value="Unplaced"/>
</dbReference>
<dbReference type="OrthoDB" id="6618542at2759"/>
<evidence type="ECO:0000313" key="3">
    <source>
        <dbReference type="RefSeq" id="XP_025408530.1"/>
    </source>
</evidence>
<keyword evidence="2" id="KW-1185">Reference proteome</keyword>
<dbReference type="Pfam" id="PF10551">
    <property type="entry name" value="MULE"/>
    <property type="match status" value="1"/>
</dbReference>
<proteinExistence type="predicted"/>
<evidence type="ECO:0000259" key="1">
    <source>
        <dbReference type="Pfam" id="PF10551"/>
    </source>
</evidence>
<protein>
    <submittedName>
        <fullName evidence="3">Uncharacterized protein LOC112682226</fullName>
    </submittedName>
</protein>
<accession>A0A8B8FDU3</accession>
<dbReference type="AlphaFoldDB" id="A0A8B8FDU3"/>